<evidence type="ECO:0000313" key="8">
    <source>
        <dbReference type="EMBL" id="RPA80912.1"/>
    </source>
</evidence>
<organism evidence="8 9">
    <name type="scientific">Ascobolus immersus RN42</name>
    <dbReference type="NCBI Taxonomy" id="1160509"/>
    <lineage>
        <taxon>Eukaryota</taxon>
        <taxon>Fungi</taxon>
        <taxon>Dikarya</taxon>
        <taxon>Ascomycota</taxon>
        <taxon>Pezizomycotina</taxon>
        <taxon>Pezizomycetes</taxon>
        <taxon>Pezizales</taxon>
        <taxon>Ascobolaceae</taxon>
        <taxon>Ascobolus</taxon>
    </lineage>
</organism>
<dbReference type="FunFam" id="3.30.428.10:FF:000011">
    <property type="entry name" value="Fragile histidine triad"/>
    <property type="match status" value="1"/>
</dbReference>
<dbReference type="PROSITE" id="PS00892">
    <property type="entry name" value="HIT_1"/>
    <property type="match status" value="1"/>
</dbReference>
<dbReference type="EMBL" id="ML119684">
    <property type="protein sequence ID" value="RPA80912.1"/>
    <property type="molecule type" value="Genomic_DNA"/>
</dbReference>
<dbReference type="InterPro" id="IPR051884">
    <property type="entry name" value="Bis(5'-adenosyl)-TPase_reg"/>
</dbReference>
<dbReference type="InterPro" id="IPR036265">
    <property type="entry name" value="HIT-like_sf"/>
</dbReference>
<gene>
    <name evidence="8" type="ORF">BJ508DRAFT_124367</name>
</gene>
<reference evidence="8 9" key="1">
    <citation type="journal article" date="2018" name="Nat. Ecol. Evol.">
        <title>Pezizomycetes genomes reveal the molecular basis of ectomycorrhizal truffle lifestyle.</title>
        <authorList>
            <person name="Murat C."/>
            <person name="Payen T."/>
            <person name="Noel B."/>
            <person name="Kuo A."/>
            <person name="Morin E."/>
            <person name="Chen J."/>
            <person name="Kohler A."/>
            <person name="Krizsan K."/>
            <person name="Balestrini R."/>
            <person name="Da Silva C."/>
            <person name="Montanini B."/>
            <person name="Hainaut M."/>
            <person name="Levati E."/>
            <person name="Barry K.W."/>
            <person name="Belfiori B."/>
            <person name="Cichocki N."/>
            <person name="Clum A."/>
            <person name="Dockter R.B."/>
            <person name="Fauchery L."/>
            <person name="Guy J."/>
            <person name="Iotti M."/>
            <person name="Le Tacon F."/>
            <person name="Lindquist E.A."/>
            <person name="Lipzen A."/>
            <person name="Malagnac F."/>
            <person name="Mello A."/>
            <person name="Molinier V."/>
            <person name="Miyauchi S."/>
            <person name="Poulain J."/>
            <person name="Riccioni C."/>
            <person name="Rubini A."/>
            <person name="Sitrit Y."/>
            <person name="Splivallo R."/>
            <person name="Traeger S."/>
            <person name="Wang M."/>
            <person name="Zifcakova L."/>
            <person name="Wipf D."/>
            <person name="Zambonelli A."/>
            <person name="Paolocci F."/>
            <person name="Nowrousian M."/>
            <person name="Ottonello S."/>
            <person name="Baldrian P."/>
            <person name="Spatafora J.W."/>
            <person name="Henrissat B."/>
            <person name="Nagy L.G."/>
            <person name="Aury J.M."/>
            <person name="Wincker P."/>
            <person name="Grigoriev I.V."/>
            <person name="Bonfante P."/>
            <person name="Martin F.M."/>
        </authorList>
    </citation>
    <scope>NUCLEOTIDE SEQUENCE [LARGE SCALE GENOMIC DNA]</scope>
    <source>
        <strain evidence="8 9">RN42</strain>
    </source>
</reference>
<evidence type="ECO:0000259" key="7">
    <source>
        <dbReference type="PROSITE" id="PS51084"/>
    </source>
</evidence>
<evidence type="ECO:0000256" key="5">
    <source>
        <dbReference type="PIRSR" id="PIRSR639383-2"/>
    </source>
</evidence>
<evidence type="ECO:0000256" key="3">
    <source>
        <dbReference type="PIRSR" id="PIRSR601310-1"/>
    </source>
</evidence>
<feature type="short sequence motif" description="Histidine triad motif" evidence="4 6">
    <location>
        <begin position="102"/>
        <end position="106"/>
    </location>
</feature>
<dbReference type="PRINTS" id="PR00332">
    <property type="entry name" value="HISTRIAD"/>
</dbReference>
<dbReference type="AlphaFoldDB" id="A0A3N4I473"/>
<name>A0A3N4I473_ASCIM</name>
<dbReference type="CDD" id="cd01275">
    <property type="entry name" value="FHIT"/>
    <property type="match status" value="1"/>
</dbReference>
<feature type="binding site" evidence="5">
    <location>
        <begin position="97"/>
        <end position="100"/>
    </location>
    <ligand>
        <name>substrate</name>
    </ligand>
</feature>
<dbReference type="InterPro" id="IPR019808">
    <property type="entry name" value="Histidine_triad_CS"/>
</dbReference>
<keyword evidence="2" id="KW-0378">Hydrolase</keyword>
<feature type="binding site" evidence="5">
    <location>
        <position position="106"/>
    </location>
    <ligand>
        <name>substrate</name>
    </ligand>
</feature>
<feature type="binding site" evidence="5">
    <location>
        <position position="35"/>
    </location>
    <ligand>
        <name>substrate</name>
    </ligand>
</feature>
<dbReference type="GO" id="GO:0000166">
    <property type="term" value="F:nucleotide binding"/>
    <property type="evidence" value="ECO:0007669"/>
    <property type="project" value="UniProtKB-KW"/>
</dbReference>
<dbReference type="OrthoDB" id="680339at2759"/>
<evidence type="ECO:0000256" key="2">
    <source>
        <dbReference type="ARBA" id="ARBA00022801"/>
    </source>
</evidence>
<dbReference type="Gene3D" id="3.30.428.10">
    <property type="entry name" value="HIT-like"/>
    <property type="match status" value="1"/>
</dbReference>
<evidence type="ECO:0000256" key="4">
    <source>
        <dbReference type="PIRSR" id="PIRSR601310-3"/>
    </source>
</evidence>
<dbReference type="Proteomes" id="UP000275078">
    <property type="component" value="Unassembled WGS sequence"/>
</dbReference>
<dbReference type="InterPro" id="IPR039383">
    <property type="entry name" value="FHIT"/>
</dbReference>
<dbReference type="PANTHER" id="PTHR46243:SF1">
    <property type="entry name" value="BIS(5'-ADENOSYL)-TRIPHOSPHATASE"/>
    <property type="match status" value="1"/>
</dbReference>
<dbReference type="PANTHER" id="PTHR46243">
    <property type="entry name" value="BIS(5'-ADENOSYL)-TRIPHOSPHATASE"/>
    <property type="match status" value="1"/>
</dbReference>
<feature type="active site" description="Tele-AMP-histidine intermediate" evidence="3">
    <location>
        <position position="104"/>
    </location>
</feature>
<accession>A0A3N4I473</accession>
<dbReference type="InterPro" id="IPR001310">
    <property type="entry name" value="Histidine_triad_HIT"/>
</dbReference>
<dbReference type="Pfam" id="PF01230">
    <property type="entry name" value="HIT"/>
    <property type="match status" value="1"/>
</dbReference>
<dbReference type="PROSITE" id="PS51084">
    <property type="entry name" value="HIT_2"/>
    <property type="match status" value="1"/>
</dbReference>
<proteinExistence type="predicted"/>
<evidence type="ECO:0000256" key="6">
    <source>
        <dbReference type="PROSITE-ProRule" id="PRU00464"/>
    </source>
</evidence>
<dbReference type="InterPro" id="IPR011146">
    <property type="entry name" value="HIT-like"/>
</dbReference>
<feature type="domain" description="HIT" evidence="7">
    <location>
        <begin position="10"/>
        <end position="117"/>
    </location>
</feature>
<keyword evidence="1" id="KW-0547">Nucleotide-binding</keyword>
<sequence>MSASVPAAARIMFGPFTLKPSQIFHRTALSLCLVNLKPLLPGHVLVIPKRVVPKTTDLTPAEITDLFQTVQVVQNALIKAYKAEGFNIAIQDGPVAGQTVPHVHVHVIPRHKGDVPEDAIFTMLESRDGDIGAQMGKKQEGVQKFPVFKEERRPRTDGEMGEEAKWLEGFFMGEAEKEKEPGHNHIKLNL</sequence>
<evidence type="ECO:0000313" key="9">
    <source>
        <dbReference type="Proteomes" id="UP000275078"/>
    </source>
</evidence>
<evidence type="ECO:0000256" key="1">
    <source>
        <dbReference type="ARBA" id="ARBA00022741"/>
    </source>
</evidence>
<feature type="binding site" evidence="5">
    <location>
        <position position="91"/>
    </location>
    <ligand>
        <name>substrate</name>
    </ligand>
</feature>
<protein>
    <submittedName>
        <fullName evidence="8">HIT-like protein</fullName>
    </submittedName>
</protein>
<dbReference type="SUPFAM" id="SSF54197">
    <property type="entry name" value="HIT-like"/>
    <property type="match status" value="1"/>
</dbReference>
<keyword evidence="9" id="KW-1185">Reference proteome</keyword>
<dbReference type="GO" id="GO:0016787">
    <property type="term" value="F:hydrolase activity"/>
    <property type="evidence" value="ECO:0007669"/>
    <property type="project" value="UniProtKB-KW"/>
</dbReference>
<dbReference type="STRING" id="1160509.A0A3N4I473"/>